<keyword evidence="1" id="KW-1133">Transmembrane helix</keyword>
<comment type="caution">
    <text evidence="2">The sequence shown here is derived from an EMBL/GenBank/DDBJ whole genome shotgun (WGS) entry which is preliminary data.</text>
</comment>
<feature type="transmembrane region" description="Helical" evidence="1">
    <location>
        <begin position="68"/>
        <end position="88"/>
    </location>
</feature>
<gene>
    <name evidence="2" type="ORF">PPRIM_AZ9-3.1.T0190112</name>
</gene>
<sequence length="345" mass="40099">MDNEQLENLNQIINIESNRLQKQQNSTVWTSQICTIIFQAIYGLLFYLFSTTPGYYGDENSCIQLKKFSYILGVATLLLVLSIVNLFLQHQQHQFSFVSRGSNEHSLWNIFFCNLDNVMDCFGIKRGMWKFEYIGVGFHNFNNSWIFIELLFSMPCSSSIKPKMMRKHLYNQQNIKILVWSSLYQKNFYIQYILLIVFNQILFKMDSKTRQQAAWLTLISSAIIGGSFYYFSSQEELYESEDCFKLRNYTHNYSIFCITFAIFIILIWMISRLIKDEGCNSGIDCIQLLSGIVGVIFIVLFAYALYLQEPCGSLRTFTVIYLIIISILFCCGCCGMCCALSTLKQ</sequence>
<organism evidence="2 3">
    <name type="scientific">Paramecium primaurelia</name>
    <dbReference type="NCBI Taxonomy" id="5886"/>
    <lineage>
        <taxon>Eukaryota</taxon>
        <taxon>Sar</taxon>
        <taxon>Alveolata</taxon>
        <taxon>Ciliophora</taxon>
        <taxon>Intramacronucleata</taxon>
        <taxon>Oligohymenophorea</taxon>
        <taxon>Peniculida</taxon>
        <taxon>Parameciidae</taxon>
        <taxon>Paramecium</taxon>
    </lineage>
</organism>
<keyword evidence="1" id="KW-0812">Transmembrane</keyword>
<reference evidence="2" key="1">
    <citation type="submission" date="2021-01" db="EMBL/GenBank/DDBJ databases">
        <authorList>
            <consortium name="Genoscope - CEA"/>
            <person name="William W."/>
        </authorList>
    </citation>
    <scope>NUCLEOTIDE SEQUENCE</scope>
</reference>
<evidence type="ECO:0000256" key="1">
    <source>
        <dbReference type="SAM" id="Phobius"/>
    </source>
</evidence>
<dbReference type="EMBL" id="CAJJDM010000016">
    <property type="protein sequence ID" value="CAD8052297.1"/>
    <property type="molecule type" value="Genomic_DNA"/>
</dbReference>
<evidence type="ECO:0000313" key="2">
    <source>
        <dbReference type="EMBL" id="CAD8052297.1"/>
    </source>
</evidence>
<name>A0A8S1KCH1_PARPR</name>
<protein>
    <recommendedName>
        <fullName evidence="4">Transmembrane protein</fullName>
    </recommendedName>
</protein>
<evidence type="ECO:0000313" key="3">
    <source>
        <dbReference type="Proteomes" id="UP000688137"/>
    </source>
</evidence>
<feature type="transmembrane region" description="Helical" evidence="1">
    <location>
        <begin position="286"/>
        <end position="307"/>
    </location>
</feature>
<feature type="transmembrane region" description="Helical" evidence="1">
    <location>
        <begin position="252"/>
        <end position="274"/>
    </location>
</feature>
<feature type="transmembrane region" description="Helical" evidence="1">
    <location>
        <begin position="319"/>
        <end position="343"/>
    </location>
</feature>
<feature type="transmembrane region" description="Helical" evidence="1">
    <location>
        <begin position="28"/>
        <end position="48"/>
    </location>
</feature>
<dbReference type="Proteomes" id="UP000688137">
    <property type="component" value="Unassembled WGS sequence"/>
</dbReference>
<keyword evidence="3" id="KW-1185">Reference proteome</keyword>
<accession>A0A8S1KCH1</accession>
<proteinExistence type="predicted"/>
<feature type="transmembrane region" description="Helical" evidence="1">
    <location>
        <begin position="213"/>
        <end position="232"/>
    </location>
</feature>
<evidence type="ECO:0008006" key="4">
    <source>
        <dbReference type="Google" id="ProtNLM"/>
    </source>
</evidence>
<keyword evidence="1" id="KW-0472">Membrane</keyword>
<dbReference type="AlphaFoldDB" id="A0A8S1KCH1"/>